<comment type="similarity">
    <text evidence="1">Belongs to the inositol polyphosphate 5-phosphatase family.</text>
</comment>
<dbReference type="PANTHER" id="PTHR45666:SF61">
    <property type="entry name" value="TYPE I INOSITOL-1,4,5-TRISPHOSPHATE 5-PHOSPHATASE"/>
    <property type="match status" value="1"/>
</dbReference>
<sequence>MELRERHVFQGWHEGAIEFPPTYKYHPNSEDYIGCGQKQLTKKKRAPAWCDRILWFGEGMKQSKYSRSESKLSDHRPVKALFKVEIKVAENST</sequence>
<dbReference type="SUPFAM" id="SSF56219">
    <property type="entry name" value="DNase I-like"/>
    <property type="match status" value="1"/>
</dbReference>
<dbReference type="InterPro" id="IPR036691">
    <property type="entry name" value="Endo/exonu/phosph_ase_sf"/>
</dbReference>
<dbReference type="Pfam" id="PF22669">
    <property type="entry name" value="Exo_endo_phos2"/>
    <property type="match status" value="1"/>
</dbReference>
<feature type="domain" description="Inositol polyphosphate-related phosphatase" evidence="3">
    <location>
        <begin position="2"/>
        <end position="80"/>
    </location>
</feature>
<evidence type="ECO:0000313" key="4">
    <source>
        <dbReference type="Proteomes" id="UP000515211"/>
    </source>
</evidence>
<gene>
    <name evidence="5" type="primary">LOC110272459</name>
</gene>
<proteinExistence type="inferred from homology"/>
<dbReference type="AlphaFoldDB" id="A0A9C6WW92"/>
<dbReference type="GO" id="GO:0046856">
    <property type="term" value="P:phosphatidylinositol dephosphorylation"/>
    <property type="evidence" value="ECO:0007669"/>
    <property type="project" value="InterPro"/>
</dbReference>
<dbReference type="InterPro" id="IPR045849">
    <property type="entry name" value="IP5P_plant"/>
</dbReference>
<organism evidence="4 5">
    <name type="scientific">Arachis duranensis</name>
    <name type="common">Wild peanut</name>
    <dbReference type="NCBI Taxonomy" id="130453"/>
    <lineage>
        <taxon>Eukaryota</taxon>
        <taxon>Viridiplantae</taxon>
        <taxon>Streptophyta</taxon>
        <taxon>Embryophyta</taxon>
        <taxon>Tracheophyta</taxon>
        <taxon>Spermatophyta</taxon>
        <taxon>Magnoliopsida</taxon>
        <taxon>eudicotyledons</taxon>
        <taxon>Gunneridae</taxon>
        <taxon>Pentapetalae</taxon>
        <taxon>rosids</taxon>
        <taxon>fabids</taxon>
        <taxon>Fabales</taxon>
        <taxon>Fabaceae</taxon>
        <taxon>Papilionoideae</taxon>
        <taxon>50 kb inversion clade</taxon>
        <taxon>dalbergioids sensu lato</taxon>
        <taxon>Dalbergieae</taxon>
        <taxon>Pterocarpus clade</taxon>
        <taxon>Arachis</taxon>
    </lineage>
</organism>
<dbReference type="Proteomes" id="UP000515211">
    <property type="component" value="Chromosome 5"/>
</dbReference>
<dbReference type="KEGG" id="adu:110272459"/>
<dbReference type="GO" id="GO:0034485">
    <property type="term" value="F:phosphatidylinositol-3,4,5-trisphosphate 5-phosphatase activity"/>
    <property type="evidence" value="ECO:0007669"/>
    <property type="project" value="TreeGrafter"/>
</dbReference>
<dbReference type="GO" id="GO:0004445">
    <property type="term" value="F:inositol-polyphosphate 5-phosphatase activity"/>
    <property type="evidence" value="ECO:0007669"/>
    <property type="project" value="InterPro"/>
</dbReference>
<evidence type="ECO:0000259" key="3">
    <source>
        <dbReference type="Pfam" id="PF22669"/>
    </source>
</evidence>
<accession>A0A9C6WW92</accession>
<reference evidence="5" key="2">
    <citation type="submission" date="2025-08" db="UniProtKB">
        <authorList>
            <consortium name="RefSeq"/>
        </authorList>
    </citation>
    <scope>IDENTIFICATION</scope>
    <source>
        <tissue evidence="5">Whole plant</tissue>
    </source>
</reference>
<dbReference type="GeneID" id="110272459"/>
<dbReference type="GO" id="GO:0004439">
    <property type="term" value="F:phosphatidylinositol-4,5-bisphosphate 5-phosphatase activity"/>
    <property type="evidence" value="ECO:0007669"/>
    <property type="project" value="TreeGrafter"/>
</dbReference>
<dbReference type="RefSeq" id="XP_052118338.1">
    <property type="nucleotide sequence ID" value="XM_052262378.1"/>
</dbReference>
<evidence type="ECO:0000313" key="5">
    <source>
        <dbReference type="RefSeq" id="XP_052118338.1"/>
    </source>
</evidence>
<evidence type="ECO:0000256" key="1">
    <source>
        <dbReference type="ARBA" id="ARBA00010768"/>
    </source>
</evidence>
<keyword evidence="2" id="KW-0378">Hydrolase</keyword>
<dbReference type="PANTHER" id="PTHR45666">
    <property type="entry name" value="TYPE IV INOSITOL POLYPHOSPHATE 5-PHOSPHATASE 9"/>
    <property type="match status" value="1"/>
</dbReference>
<protein>
    <submittedName>
        <fullName evidence="5">Type IV inositol polyphosphate 5-phosphatase 9-like</fullName>
    </submittedName>
</protein>
<name>A0A9C6WW92_ARADU</name>
<evidence type="ECO:0000256" key="2">
    <source>
        <dbReference type="ARBA" id="ARBA00022801"/>
    </source>
</evidence>
<dbReference type="Gene3D" id="3.60.10.10">
    <property type="entry name" value="Endonuclease/exonuclease/phosphatase"/>
    <property type="match status" value="1"/>
</dbReference>
<keyword evidence="4" id="KW-1185">Reference proteome</keyword>
<dbReference type="InterPro" id="IPR000300">
    <property type="entry name" value="IPPc"/>
</dbReference>
<reference evidence="4" key="1">
    <citation type="journal article" date="2016" name="Nat. Genet.">
        <title>The genome sequences of Arachis duranensis and Arachis ipaensis, the diploid ancestors of cultivated peanut.</title>
        <authorList>
            <person name="Bertioli D.J."/>
            <person name="Cannon S.B."/>
            <person name="Froenicke L."/>
            <person name="Huang G."/>
            <person name="Farmer A.D."/>
            <person name="Cannon E.K."/>
            <person name="Liu X."/>
            <person name="Gao D."/>
            <person name="Clevenger J."/>
            <person name="Dash S."/>
            <person name="Ren L."/>
            <person name="Moretzsohn M.C."/>
            <person name="Shirasawa K."/>
            <person name="Huang W."/>
            <person name="Vidigal B."/>
            <person name="Abernathy B."/>
            <person name="Chu Y."/>
            <person name="Niederhuth C.E."/>
            <person name="Umale P."/>
            <person name="Araujo A.C."/>
            <person name="Kozik A."/>
            <person name="Kim K.D."/>
            <person name="Burow M.D."/>
            <person name="Varshney R.K."/>
            <person name="Wang X."/>
            <person name="Zhang X."/>
            <person name="Barkley N."/>
            <person name="Guimaraes P.M."/>
            <person name="Isobe S."/>
            <person name="Guo B."/>
            <person name="Liao B."/>
            <person name="Stalker H.T."/>
            <person name="Schmitz R.J."/>
            <person name="Scheffler B.E."/>
            <person name="Leal-Bertioli S.C."/>
            <person name="Xun X."/>
            <person name="Jackson S.A."/>
            <person name="Michelmore R."/>
            <person name="Ozias-Akins P."/>
        </authorList>
    </citation>
    <scope>NUCLEOTIDE SEQUENCE [LARGE SCALE GENOMIC DNA]</scope>
    <source>
        <strain evidence="4">cv. V14167</strain>
    </source>
</reference>